<keyword evidence="3 5" id="KW-0067">ATP-binding</keyword>
<dbReference type="PANTHER" id="PTHR24115">
    <property type="entry name" value="KINESIN-RELATED"/>
    <property type="match status" value="1"/>
</dbReference>
<dbReference type="InterPro" id="IPR027417">
    <property type="entry name" value="P-loop_NTPase"/>
</dbReference>
<dbReference type="FunFam" id="3.40.850.10:FF:000120">
    <property type="entry name" value="Kinesin family protein"/>
    <property type="match status" value="1"/>
</dbReference>
<keyword evidence="1" id="KW-0493">Microtubule</keyword>
<evidence type="ECO:0000259" key="8">
    <source>
        <dbReference type="PROSITE" id="PS50067"/>
    </source>
</evidence>
<name>A0A0C3DI96_OIDMZ</name>
<evidence type="ECO:0000256" key="6">
    <source>
        <dbReference type="SAM" id="Coils"/>
    </source>
</evidence>
<reference evidence="10" key="2">
    <citation type="submission" date="2015-01" db="EMBL/GenBank/DDBJ databases">
        <title>Evolutionary Origins and Diversification of the Mycorrhizal Mutualists.</title>
        <authorList>
            <consortium name="DOE Joint Genome Institute"/>
            <consortium name="Mycorrhizal Genomics Consortium"/>
            <person name="Kohler A."/>
            <person name="Kuo A."/>
            <person name="Nagy L.G."/>
            <person name="Floudas D."/>
            <person name="Copeland A."/>
            <person name="Barry K.W."/>
            <person name="Cichocki N."/>
            <person name="Veneault-Fourrey C."/>
            <person name="LaButti K."/>
            <person name="Lindquist E.A."/>
            <person name="Lipzen A."/>
            <person name="Lundell T."/>
            <person name="Morin E."/>
            <person name="Murat C."/>
            <person name="Riley R."/>
            <person name="Ohm R."/>
            <person name="Sun H."/>
            <person name="Tunlid A."/>
            <person name="Henrissat B."/>
            <person name="Grigoriev I.V."/>
            <person name="Hibbett D.S."/>
            <person name="Martin F."/>
        </authorList>
    </citation>
    <scope>NUCLEOTIDE SEQUENCE [LARGE SCALE GENOMIC DNA]</scope>
    <source>
        <strain evidence="10">Zn</strain>
    </source>
</reference>
<dbReference type="Pfam" id="PF00225">
    <property type="entry name" value="Kinesin"/>
    <property type="match status" value="3"/>
</dbReference>
<dbReference type="STRING" id="913774.A0A0C3DI96"/>
<dbReference type="GO" id="GO:0005871">
    <property type="term" value="C:kinesin complex"/>
    <property type="evidence" value="ECO:0007669"/>
    <property type="project" value="TreeGrafter"/>
</dbReference>
<accession>A0A0C3DI96</accession>
<dbReference type="GO" id="GO:0005524">
    <property type="term" value="F:ATP binding"/>
    <property type="evidence" value="ECO:0007669"/>
    <property type="project" value="UniProtKB-UniRule"/>
</dbReference>
<dbReference type="SUPFAM" id="SSF52540">
    <property type="entry name" value="P-loop containing nucleoside triphosphate hydrolases"/>
    <property type="match status" value="1"/>
</dbReference>
<dbReference type="GO" id="GO:0007018">
    <property type="term" value="P:microtubule-based movement"/>
    <property type="evidence" value="ECO:0007669"/>
    <property type="project" value="InterPro"/>
</dbReference>
<evidence type="ECO:0000256" key="2">
    <source>
        <dbReference type="ARBA" id="ARBA00022741"/>
    </source>
</evidence>
<evidence type="ECO:0000256" key="7">
    <source>
        <dbReference type="SAM" id="MobiDB-lite"/>
    </source>
</evidence>
<dbReference type="SMART" id="SM00129">
    <property type="entry name" value="KISc"/>
    <property type="match status" value="1"/>
</dbReference>
<feature type="compositionally biased region" description="Polar residues" evidence="7">
    <location>
        <begin position="537"/>
        <end position="552"/>
    </location>
</feature>
<comment type="similarity">
    <text evidence="5">Belongs to the TRAFAC class myosin-kinesin ATPase superfamily. Kinesin family.</text>
</comment>
<keyword evidence="4 5" id="KW-0505">Motor protein</keyword>
<gene>
    <name evidence="9" type="ORF">OIDMADRAFT_179043</name>
</gene>
<dbReference type="InParanoid" id="A0A0C3DI96"/>
<dbReference type="GO" id="GO:0003777">
    <property type="term" value="F:microtubule motor activity"/>
    <property type="evidence" value="ECO:0007669"/>
    <property type="project" value="InterPro"/>
</dbReference>
<keyword evidence="6" id="KW-0175">Coiled coil</keyword>
<evidence type="ECO:0000256" key="5">
    <source>
        <dbReference type="PROSITE-ProRule" id="PRU00283"/>
    </source>
</evidence>
<dbReference type="EMBL" id="KN832875">
    <property type="protein sequence ID" value="KIN01723.1"/>
    <property type="molecule type" value="Genomic_DNA"/>
</dbReference>
<feature type="region of interest" description="Disordered" evidence="7">
    <location>
        <begin position="537"/>
        <end position="557"/>
    </location>
</feature>
<feature type="coiled-coil region" evidence="6">
    <location>
        <begin position="559"/>
        <end position="586"/>
    </location>
</feature>
<dbReference type="InterPro" id="IPR027640">
    <property type="entry name" value="Kinesin-like_fam"/>
</dbReference>
<feature type="domain" description="Kinesin motor" evidence="8">
    <location>
        <begin position="11"/>
        <end position="519"/>
    </location>
</feature>
<evidence type="ECO:0000313" key="9">
    <source>
        <dbReference type="EMBL" id="KIN01723.1"/>
    </source>
</evidence>
<dbReference type="PANTHER" id="PTHR24115:SF1008">
    <property type="entry name" value="KINESIN-LIKE PROTEIN SUBITO"/>
    <property type="match status" value="1"/>
</dbReference>
<dbReference type="HOGENOM" id="CLU_004757_1_0_1"/>
<dbReference type="GO" id="GO:0005874">
    <property type="term" value="C:microtubule"/>
    <property type="evidence" value="ECO:0007669"/>
    <property type="project" value="UniProtKB-KW"/>
</dbReference>
<evidence type="ECO:0000313" key="10">
    <source>
        <dbReference type="Proteomes" id="UP000054321"/>
    </source>
</evidence>
<evidence type="ECO:0000256" key="1">
    <source>
        <dbReference type="ARBA" id="ARBA00022701"/>
    </source>
</evidence>
<dbReference type="GO" id="GO:0005634">
    <property type="term" value="C:nucleus"/>
    <property type="evidence" value="ECO:0007669"/>
    <property type="project" value="TreeGrafter"/>
</dbReference>
<dbReference type="OrthoDB" id="123929at2759"/>
<feature type="binding site" evidence="5">
    <location>
        <begin position="113"/>
        <end position="120"/>
    </location>
    <ligand>
        <name>ATP</name>
        <dbReference type="ChEBI" id="CHEBI:30616"/>
    </ligand>
</feature>
<evidence type="ECO:0000256" key="3">
    <source>
        <dbReference type="ARBA" id="ARBA00022840"/>
    </source>
</evidence>
<dbReference type="InterPro" id="IPR036961">
    <property type="entry name" value="Kinesin_motor_dom_sf"/>
</dbReference>
<dbReference type="Gene3D" id="3.40.850.10">
    <property type="entry name" value="Kinesin motor domain"/>
    <property type="match status" value="3"/>
</dbReference>
<keyword evidence="2 5" id="KW-0547">Nucleotide-binding</keyword>
<organism evidence="9 10">
    <name type="scientific">Oidiodendron maius (strain Zn)</name>
    <dbReference type="NCBI Taxonomy" id="913774"/>
    <lineage>
        <taxon>Eukaryota</taxon>
        <taxon>Fungi</taxon>
        <taxon>Dikarya</taxon>
        <taxon>Ascomycota</taxon>
        <taxon>Pezizomycotina</taxon>
        <taxon>Leotiomycetes</taxon>
        <taxon>Leotiomycetes incertae sedis</taxon>
        <taxon>Myxotrichaceae</taxon>
        <taxon>Oidiodendron</taxon>
    </lineage>
</organism>
<dbReference type="PROSITE" id="PS50067">
    <property type="entry name" value="KINESIN_MOTOR_2"/>
    <property type="match status" value="1"/>
</dbReference>
<dbReference type="GO" id="GO:0016887">
    <property type="term" value="F:ATP hydrolysis activity"/>
    <property type="evidence" value="ECO:0007669"/>
    <property type="project" value="TreeGrafter"/>
</dbReference>
<dbReference type="InterPro" id="IPR001752">
    <property type="entry name" value="Kinesin_motor_dom"/>
</dbReference>
<dbReference type="Proteomes" id="UP000054321">
    <property type="component" value="Unassembled WGS sequence"/>
</dbReference>
<evidence type="ECO:0000256" key="4">
    <source>
        <dbReference type="ARBA" id="ARBA00023175"/>
    </source>
</evidence>
<protein>
    <recommendedName>
        <fullName evidence="8">Kinesin motor domain-containing protein</fullName>
    </recommendedName>
</protein>
<proteinExistence type="inferred from homology"/>
<sequence length="761" mass="84642">MESLQRPQSALFEVYLRLRPPPPAGQLFSSSTKPDRFLTVEEAEVDELPSHITLNPPNDNRRRAVEKFAFTKVFEEHSTQLDILQGTGVLPLVEGVLGPYGGEGRDGLLATLGVTGSGKSHTILGSRTQRGLTQLALDALFRSISTNILDPSTNPSLHATIAAADPSESQVMSASMFLETMYGDVSAQTRVVSRAPTPMVVRSSSKDIRPHFSSHDLYPTFSGLDTGSPKSIRVITAEDSSLTQSIVSIASNIPKLPYFMRSITANARKNITKCQIKGESYTPTPTPRRNGLQRPSALPHLPDISNLAIEADSQAEYAVVISMYEVYNDRIFDLLTPALPGKSTKDFRRRALLFKSTEQSPDRKIVAGLRKIICGTMREALMVLEAGLHERRVAGTGSNNLAGSERARDAKTQGQTLQEAGKINESLMYLGQCLQMQSDLASSTKPNLVPFRQCKLTELLFSNSFPSYSNSTNQQPHQYQAASSHRNPQKAIMIVTADPLGDFNATSQILRYSALAREVTVPRIPSVTSTILAQSTSSNYFSQRPSGRGSPTETERETMEIAALEIARMSEEIDGLRAELLLEQERRLEVEAHLESARAESDHRVEEKEAEVREECYQNMEQRLQQEMQRWRATWAFEQELGDEHLDRKLDILARGMDAGGEDKENDAAYYIERDLVDENERLKGEVELLTRQLHLRSPSHKSARQVGRAGSPLQELAISHDMDSLRISSSSSVNAQGSPLKKVQKMTERKWDIFDEDDFH</sequence>
<reference evidence="9 10" key="1">
    <citation type="submission" date="2014-04" db="EMBL/GenBank/DDBJ databases">
        <authorList>
            <consortium name="DOE Joint Genome Institute"/>
            <person name="Kuo A."/>
            <person name="Martino E."/>
            <person name="Perotto S."/>
            <person name="Kohler A."/>
            <person name="Nagy L.G."/>
            <person name="Floudas D."/>
            <person name="Copeland A."/>
            <person name="Barry K.W."/>
            <person name="Cichocki N."/>
            <person name="Veneault-Fourrey C."/>
            <person name="LaButti K."/>
            <person name="Lindquist E.A."/>
            <person name="Lipzen A."/>
            <person name="Lundell T."/>
            <person name="Morin E."/>
            <person name="Murat C."/>
            <person name="Sun H."/>
            <person name="Tunlid A."/>
            <person name="Henrissat B."/>
            <person name="Grigoriev I.V."/>
            <person name="Hibbett D.S."/>
            <person name="Martin F."/>
            <person name="Nordberg H.P."/>
            <person name="Cantor M.N."/>
            <person name="Hua S.X."/>
        </authorList>
    </citation>
    <scope>NUCLEOTIDE SEQUENCE [LARGE SCALE GENOMIC DNA]</scope>
    <source>
        <strain evidence="9 10">Zn</strain>
    </source>
</reference>
<dbReference type="AlphaFoldDB" id="A0A0C3DI96"/>
<dbReference type="PRINTS" id="PR00380">
    <property type="entry name" value="KINESINHEAVY"/>
</dbReference>
<keyword evidence="10" id="KW-1185">Reference proteome</keyword>
<dbReference type="GO" id="GO:0008017">
    <property type="term" value="F:microtubule binding"/>
    <property type="evidence" value="ECO:0007669"/>
    <property type="project" value="InterPro"/>
</dbReference>